<gene>
    <name evidence="6" type="ORF">PPYR_09512</name>
</gene>
<feature type="compositionally biased region" description="Polar residues" evidence="3">
    <location>
        <begin position="106"/>
        <end position="116"/>
    </location>
</feature>
<dbReference type="InterPro" id="IPR043502">
    <property type="entry name" value="DNA/RNA_pol_sf"/>
</dbReference>
<proteinExistence type="predicted"/>
<keyword evidence="4" id="KW-0472">Membrane</keyword>
<dbReference type="SUPFAM" id="SSF54928">
    <property type="entry name" value="RNA-binding domain, RBD"/>
    <property type="match status" value="1"/>
</dbReference>
<dbReference type="PANTHER" id="PTHR22014:SF2">
    <property type="entry name" value="RNA-BINDING PROTEIN 33"/>
    <property type="match status" value="1"/>
</dbReference>
<dbReference type="GO" id="GO:0071897">
    <property type="term" value="P:DNA biosynthetic process"/>
    <property type="evidence" value="ECO:0007669"/>
    <property type="project" value="UniProtKB-ARBA"/>
</dbReference>
<comment type="caution">
    <text evidence="6">The sequence shown here is derived from an EMBL/GenBank/DDBJ whole genome shotgun (WGS) entry which is preliminary data.</text>
</comment>
<evidence type="ECO:0000313" key="6">
    <source>
        <dbReference type="EMBL" id="KAB0798519.1"/>
    </source>
</evidence>
<organism evidence="6 7">
    <name type="scientific">Photinus pyralis</name>
    <name type="common">Common eastern firefly</name>
    <name type="synonym">Lampyris pyralis</name>
    <dbReference type="NCBI Taxonomy" id="7054"/>
    <lineage>
        <taxon>Eukaryota</taxon>
        <taxon>Metazoa</taxon>
        <taxon>Ecdysozoa</taxon>
        <taxon>Arthropoda</taxon>
        <taxon>Hexapoda</taxon>
        <taxon>Insecta</taxon>
        <taxon>Pterygota</taxon>
        <taxon>Neoptera</taxon>
        <taxon>Endopterygota</taxon>
        <taxon>Coleoptera</taxon>
        <taxon>Polyphaga</taxon>
        <taxon>Elateriformia</taxon>
        <taxon>Elateroidea</taxon>
        <taxon>Lampyridae</taxon>
        <taxon>Lampyrinae</taxon>
        <taxon>Photinus</taxon>
    </lineage>
</organism>
<dbReference type="InterPro" id="IPR012677">
    <property type="entry name" value="Nucleotide-bd_a/b_plait_sf"/>
</dbReference>
<feature type="domain" description="RRM" evidence="5">
    <location>
        <begin position="547"/>
        <end position="614"/>
    </location>
</feature>
<protein>
    <recommendedName>
        <fullName evidence="5">RRM domain-containing protein</fullName>
    </recommendedName>
</protein>
<evidence type="ECO:0000256" key="3">
    <source>
        <dbReference type="SAM" id="MobiDB-lite"/>
    </source>
</evidence>
<keyword evidence="7" id="KW-1185">Reference proteome</keyword>
<evidence type="ECO:0000256" key="4">
    <source>
        <dbReference type="SAM" id="Phobius"/>
    </source>
</evidence>
<sequence length="727" mass="83816">MMDTDSDALLLDKIGGKYGEEGSEYGDLANADEDALLADDELLLDQDSDTLVLEASEDVELEDLEDKNSSAQPVTSTTKPEADLSILNSSEQEDREREDRFKSERQIPSSRSSNIPDSLDKVQVVSSLPTARNGKRGMGTFRQRGRGGSYSNRNAQNQTVLINPHFKGHVKINNNTRLAWDARHKTNNNHQVGRIMPFSQNRKQNQNVNNIQPWIQTYQPMTVPQNVPQFQQPPPQVPVFQQNIHPPQVNAWNQYQPNSFNEVPQQMMMQQPPQNMFTNQQMPPQFNQPPPQFGGPQYPPPIYSGPVQNTSFCNNQFLTPPNQFRPSDQVYPTFPQVQQNQYMQNARGPPQYNPPANEFNNNRIIRPKQSFTHAAKNYKRKIENAETRKKKRNLASTNLHEVRTIETPDTTVKEEKVEEEEDEYTREYKLHIEEQKRKREQILKLKEERRLKSIQEGKSGNLKDDVEKMVTEQQNPPILKQQYSNLKEVRLGPKVTNSPKIQQTVIRPQTFNNNINTDSNYDKQHLASFLSNRRILTKDQSLIDTSIVVISNLAAGTTDVRLRKMCQGIGDIKKLQMSPMERQATIQFNSVASAHAFFKKYQRTMLDLSMIQVTLKPLLFCLCFYLVLVRLFTKDYWNNNWKLLQHFILTMILDIHISKYIPFGGYVVTQNTIAKSPSKVKAIIQMPQPQDAELRRFLGMITYYSRLLPDLSTLTTPLRKLLEQDVK</sequence>
<dbReference type="EMBL" id="VVIM01000006">
    <property type="protein sequence ID" value="KAB0798519.1"/>
    <property type="molecule type" value="Genomic_DNA"/>
</dbReference>
<evidence type="ECO:0000256" key="2">
    <source>
        <dbReference type="SAM" id="Coils"/>
    </source>
</evidence>
<keyword evidence="2" id="KW-0175">Coiled coil</keyword>
<evidence type="ECO:0000259" key="5">
    <source>
        <dbReference type="SMART" id="SM00360"/>
    </source>
</evidence>
<feature type="compositionally biased region" description="Basic and acidic residues" evidence="3">
    <location>
        <begin position="92"/>
        <end position="105"/>
    </location>
</feature>
<feature type="coiled-coil region" evidence="2">
    <location>
        <begin position="368"/>
        <end position="448"/>
    </location>
</feature>
<accession>A0A5N4AMG0</accession>
<keyword evidence="4" id="KW-1133">Transmembrane helix</keyword>
<dbReference type="SMART" id="SM00360">
    <property type="entry name" value="RRM"/>
    <property type="match status" value="1"/>
</dbReference>
<dbReference type="Gene3D" id="3.30.70.330">
    <property type="match status" value="1"/>
</dbReference>
<keyword evidence="4" id="KW-0812">Transmembrane</keyword>
<dbReference type="Proteomes" id="UP000327044">
    <property type="component" value="Unassembled WGS sequence"/>
</dbReference>
<dbReference type="InParanoid" id="A0A5N4AMG0"/>
<dbReference type="AlphaFoldDB" id="A0A5N4AMG0"/>
<dbReference type="InterPro" id="IPR039878">
    <property type="entry name" value="RBM33"/>
</dbReference>
<dbReference type="GO" id="GO:0003723">
    <property type="term" value="F:RNA binding"/>
    <property type="evidence" value="ECO:0007669"/>
    <property type="project" value="UniProtKB-KW"/>
</dbReference>
<reference evidence="6 7" key="1">
    <citation type="journal article" date="2018" name="Elife">
        <title>Firefly genomes illuminate parallel origins of bioluminescence in beetles.</title>
        <authorList>
            <person name="Fallon T.R."/>
            <person name="Lower S.E."/>
            <person name="Chang C.H."/>
            <person name="Bessho-Uehara M."/>
            <person name="Martin G.J."/>
            <person name="Bewick A.J."/>
            <person name="Behringer M."/>
            <person name="Debat H.J."/>
            <person name="Wong I."/>
            <person name="Day J.C."/>
            <person name="Suvorov A."/>
            <person name="Silva C.J."/>
            <person name="Stanger-Hall K.F."/>
            <person name="Hall D.W."/>
            <person name="Schmitz R.J."/>
            <person name="Nelson D.R."/>
            <person name="Lewis S.M."/>
            <person name="Shigenobu S."/>
            <person name="Bybee S.M."/>
            <person name="Larracuente A.M."/>
            <person name="Oba Y."/>
            <person name="Weng J.K."/>
        </authorList>
    </citation>
    <scope>NUCLEOTIDE SEQUENCE [LARGE SCALE GENOMIC DNA]</scope>
    <source>
        <strain evidence="6">1611_PpyrPB1</strain>
        <tissue evidence="6">Whole body</tissue>
    </source>
</reference>
<feature type="region of interest" description="Disordered" evidence="3">
    <location>
        <begin position="58"/>
        <end position="153"/>
    </location>
</feature>
<feature type="compositionally biased region" description="Polar residues" evidence="3">
    <location>
        <begin position="69"/>
        <end position="79"/>
    </location>
</feature>
<dbReference type="CDD" id="cd00590">
    <property type="entry name" value="RRM_SF"/>
    <property type="match status" value="1"/>
</dbReference>
<dbReference type="InterPro" id="IPR035979">
    <property type="entry name" value="RBD_domain_sf"/>
</dbReference>
<evidence type="ECO:0000256" key="1">
    <source>
        <dbReference type="ARBA" id="ARBA00022884"/>
    </source>
</evidence>
<feature type="transmembrane region" description="Helical" evidence="4">
    <location>
        <begin position="613"/>
        <end position="632"/>
    </location>
</feature>
<keyword evidence="1" id="KW-0694">RNA-binding</keyword>
<dbReference type="SUPFAM" id="SSF56672">
    <property type="entry name" value="DNA/RNA polymerases"/>
    <property type="match status" value="1"/>
</dbReference>
<name>A0A5N4AMG0_PHOPY</name>
<evidence type="ECO:0000313" key="7">
    <source>
        <dbReference type="Proteomes" id="UP000327044"/>
    </source>
</evidence>
<dbReference type="PANTHER" id="PTHR22014">
    <property type="entry name" value="RNA-BINDING PROTEIN 33"/>
    <property type="match status" value="1"/>
</dbReference>
<dbReference type="InterPro" id="IPR043128">
    <property type="entry name" value="Rev_trsase/Diguanyl_cyclase"/>
</dbReference>
<dbReference type="InterPro" id="IPR000504">
    <property type="entry name" value="RRM_dom"/>
</dbReference>
<dbReference type="Gene3D" id="3.30.70.270">
    <property type="match status" value="1"/>
</dbReference>